<keyword evidence="3" id="KW-1185">Reference proteome</keyword>
<dbReference type="Proteomes" id="UP000730739">
    <property type="component" value="Unassembled WGS sequence"/>
</dbReference>
<evidence type="ECO:0000256" key="1">
    <source>
        <dbReference type="SAM" id="MobiDB-lite"/>
    </source>
</evidence>
<proteinExistence type="predicted"/>
<comment type="caution">
    <text evidence="2">The sequence shown here is derived from an EMBL/GenBank/DDBJ whole genome shotgun (WGS) entry which is preliminary data.</text>
</comment>
<accession>A0ABS4R7F2</accession>
<evidence type="ECO:0000313" key="2">
    <source>
        <dbReference type="EMBL" id="MBP2238229.1"/>
    </source>
</evidence>
<dbReference type="EMBL" id="JAGILA010000007">
    <property type="protein sequence ID" value="MBP2238229.1"/>
    <property type="molecule type" value="Genomic_DNA"/>
</dbReference>
<feature type="region of interest" description="Disordered" evidence="1">
    <location>
        <begin position="1"/>
        <end position="29"/>
    </location>
</feature>
<organism evidence="2 3">
    <name type="scientific">Sinorhizobium kostiense</name>
    <dbReference type="NCBI Taxonomy" id="76747"/>
    <lineage>
        <taxon>Bacteria</taxon>
        <taxon>Pseudomonadati</taxon>
        <taxon>Pseudomonadota</taxon>
        <taxon>Alphaproteobacteria</taxon>
        <taxon>Hyphomicrobiales</taxon>
        <taxon>Rhizobiaceae</taxon>
        <taxon>Sinorhizobium/Ensifer group</taxon>
        <taxon>Sinorhizobium</taxon>
    </lineage>
</organism>
<name>A0ABS4R7F2_9HYPH</name>
<evidence type="ECO:0000313" key="3">
    <source>
        <dbReference type="Proteomes" id="UP000730739"/>
    </source>
</evidence>
<reference evidence="2 3" key="1">
    <citation type="submission" date="2021-03" db="EMBL/GenBank/DDBJ databases">
        <title>Genomic Encyclopedia of Type Strains, Phase IV (KMG-IV): sequencing the most valuable type-strain genomes for metagenomic binning, comparative biology and taxonomic classification.</title>
        <authorList>
            <person name="Goeker M."/>
        </authorList>
    </citation>
    <scope>NUCLEOTIDE SEQUENCE [LARGE SCALE GENOMIC DNA]</scope>
    <source>
        <strain evidence="2 3">DSM 13372</strain>
    </source>
</reference>
<gene>
    <name evidence="2" type="ORF">J2Z31_004756</name>
</gene>
<sequence length="187" mass="20636">MDPHSGSAKTHSILLAESNDGGGLPTQLYSSYEMGDEAEDQPPVDMEIYLQVESNALLLSIDLNRSLASLLRVVKNIPQAMKQRRFSWRVLVQQMLPPSSACDAPPLPRLSLDQRGIFCADLQTGAARQFRARRVAVAGLKSLEVAFNSRSLLRRHAATGSRLYNVEQLTPVVQAREQPGRRGPRSS</sequence>
<protein>
    <submittedName>
        <fullName evidence="2">Uncharacterized protein</fullName>
    </submittedName>
</protein>